<keyword evidence="3" id="KW-1185">Reference proteome</keyword>
<gene>
    <name evidence="2" type="ORF">E3N88_33926</name>
</gene>
<name>A0A5N6MCL8_9ASTR</name>
<dbReference type="Proteomes" id="UP000326396">
    <property type="component" value="Linkage Group LG6"/>
</dbReference>
<comment type="caution">
    <text evidence="2">The sequence shown here is derived from an EMBL/GenBank/DDBJ whole genome shotgun (WGS) entry which is preliminary data.</text>
</comment>
<proteinExistence type="predicted"/>
<feature type="compositionally biased region" description="Basic and acidic residues" evidence="1">
    <location>
        <begin position="1"/>
        <end position="10"/>
    </location>
</feature>
<evidence type="ECO:0000313" key="2">
    <source>
        <dbReference type="EMBL" id="KAD3338405.1"/>
    </source>
</evidence>
<feature type="region of interest" description="Disordered" evidence="1">
    <location>
        <begin position="1"/>
        <end position="61"/>
    </location>
</feature>
<protein>
    <submittedName>
        <fullName evidence="2">Uncharacterized protein</fullName>
    </submittedName>
</protein>
<feature type="compositionally biased region" description="Low complexity" evidence="1">
    <location>
        <begin position="37"/>
        <end position="53"/>
    </location>
</feature>
<dbReference type="PANTHER" id="PTHR36038">
    <property type="entry name" value="OS06G0102750 PROTEIN"/>
    <property type="match status" value="1"/>
</dbReference>
<sequence length="178" mass="19740">MKMKKEDITRGLKFGGSPKKDDATVRVGNKVLPVNESTTKFSSSKNTSLNSSLDTKKEKDGTKTISRMKELLRWAAAAKSEKGGKYIARKMSQFRNKTALKSTPDDDQTTNDSPKISFRWEVESCSTFSSALSVCSTNKNDQLVKFEIHSNPDADSSILTLRSGSWITTDSDFVVLEL</sequence>
<dbReference type="PANTHER" id="PTHR36038:SF3">
    <property type="entry name" value="OVATE FAMILY PROTEIN"/>
    <property type="match status" value="1"/>
</dbReference>
<dbReference type="EMBL" id="SZYD01000016">
    <property type="protein sequence ID" value="KAD3338405.1"/>
    <property type="molecule type" value="Genomic_DNA"/>
</dbReference>
<evidence type="ECO:0000313" key="3">
    <source>
        <dbReference type="Proteomes" id="UP000326396"/>
    </source>
</evidence>
<dbReference type="OrthoDB" id="1889663at2759"/>
<dbReference type="AlphaFoldDB" id="A0A5N6MCL8"/>
<reference evidence="2 3" key="1">
    <citation type="submission" date="2019-05" db="EMBL/GenBank/DDBJ databases">
        <title>Mikania micrantha, genome provides insights into the molecular mechanism of rapid growth.</title>
        <authorList>
            <person name="Liu B."/>
        </authorList>
    </citation>
    <scope>NUCLEOTIDE SEQUENCE [LARGE SCALE GENOMIC DNA]</scope>
    <source>
        <strain evidence="2">NLD-2019</strain>
        <tissue evidence="2">Leaf</tissue>
    </source>
</reference>
<evidence type="ECO:0000256" key="1">
    <source>
        <dbReference type="SAM" id="MobiDB-lite"/>
    </source>
</evidence>
<accession>A0A5N6MCL8</accession>
<organism evidence="2 3">
    <name type="scientific">Mikania micrantha</name>
    <name type="common">bitter vine</name>
    <dbReference type="NCBI Taxonomy" id="192012"/>
    <lineage>
        <taxon>Eukaryota</taxon>
        <taxon>Viridiplantae</taxon>
        <taxon>Streptophyta</taxon>
        <taxon>Embryophyta</taxon>
        <taxon>Tracheophyta</taxon>
        <taxon>Spermatophyta</taxon>
        <taxon>Magnoliopsida</taxon>
        <taxon>eudicotyledons</taxon>
        <taxon>Gunneridae</taxon>
        <taxon>Pentapetalae</taxon>
        <taxon>asterids</taxon>
        <taxon>campanulids</taxon>
        <taxon>Asterales</taxon>
        <taxon>Asteraceae</taxon>
        <taxon>Asteroideae</taxon>
        <taxon>Heliantheae alliance</taxon>
        <taxon>Eupatorieae</taxon>
        <taxon>Mikania</taxon>
    </lineage>
</organism>